<evidence type="ECO:0000313" key="1">
    <source>
        <dbReference type="EMBL" id="CUH45026.1"/>
    </source>
</evidence>
<sequence length="74" mass="8338">MEKTAPIPMRMGAYKRISGKWQRDSIASTQRIELRQFLTVDQLDIVQGQPFGTQQLGDVLSVDHDAGQVFVFSV</sequence>
<proteinExistence type="predicted"/>
<dbReference type="EMBL" id="CYPS01000064">
    <property type="protein sequence ID" value="CUH45026.1"/>
    <property type="molecule type" value="Genomic_DNA"/>
</dbReference>
<dbReference type="Proteomes" id="UP000050786">
    <property type="component" value="Unassembled WGS sequence"/>
</dbReference>
<gene>
    <name evidence="1" type="ORF">RUM4293_03936</name>
</gene>
<reference evidence="2" key="1">
    <citation type="submission" date="2015-09" db="EMBL/GenBank/DDBJ databases">
        <authorList>
            <person name="Rodrigo-Torres L."/>
            <person name="Arahal D.R."/>
        </authorList>
    </citation>
    <scope>NUCLEOTIDE SEQUENCE [LARGE SCALE GENOMIC DNA]</scope>
    <source>
        <strain evidence="2">CECT 4293</strain>
    </source>
</reference>
<accession>A0A0P1EQY5</accession>
<evidence type="ECO:0000313" key="2">
    <source>
        <dbReference type="Proteomes" id="UP000050786"/>
    </source>
</evidence>
<organism evidence="1 2">
    <name type="scientific">Ruegeria atlantica</name>
    <dbReference type="NCBI Taxonomy" id="81569"/>
    <lineage>
        <taxon>Bacteria</taxon>
        <taxon>Pseudomonadati</taxon>
        <taxon>Pseudomonadota</taxon>
        <taxon>Alphaproteobacteria</taxon>
        <taxon>Rhodobacterales</taxon>
        <taxon>Roseobacteraceae</taxon>
        <taxon>Ruegeria</taxon>
    </lineage>
</organism>
<protein>
    <submittedName>
        <fullName evidence="1">Uncharacterized protein</fullName>
    </submittedName>
</protein>
<dbReference type="AlphaFoldDB" id="A0A0P1EQY5"/>
<name>A0A0P1EQY5_9RHOB</name>
<keyword evidence="2" id="KW-1185">Reference proteome</keyword>